<evidence type="ECO:0000313" key="2">
    <source>
        <dbReference type="EMBL" id="MBB5353333.1"/>
    </source>
</evidence>
<sequence length="74" mass="7937">MKKFFALSAAFLSGGYLLTLGILPDAVPFIDEATALIILVKSLQVLGIDLSRFVPFLRSGKKAEKKDGSPVVDV</sequence>
<dbReference type="AlphaFoldDB" id="A0A840V6P0"/>
<keyword evidence="3" id="KW-1185">Reference proteome</keyword>
<comment type="caution">
    <text evidence="2">The sequence shown here is derived from an EMBL/GenBank/DDBJ whole genome shotgun (WGS) entry which is preliminary data.</text>
</comment>
<evidence type="ECO:0000313" key="3">
    <source>
        <dbReference type="Proteomes" id="UP000557717"/>
    </source>
</evidence>
<gene>
    <name evidence="2" type="ORF">HNR46_003589</name>
</gene>
<reference evidence="2 3" key="1">
    <citation type="submission" date="2020-08" db="EMBL/GenBank/DDBJ databases">
        <title>Genomic Encyclopedia of Type Strains, Phase IV (KMG-IV): sequencing the most valuable type-strain genomes for metagenomic binning, comparative biology and taxonomic classification.</title>
        <authorList>
            <person name="Goeker M."/>
        </authorList>
    </citation>
    <scope>NUCLEOTIDE SEQUENCE [LARGE SCALE GENOMIC DNA]</scope>
    <source>
        <strain evidence="2 3">YC6886</strain>
    </source>
</reference>
<accession>A0A840V6P0</accession>
<feature type="transmembrane region" description="Helical" evidence="1">
    <location>
        <begin position="33"/>
        <end position="57"/>
    </location>
</feature>
<dbReference type="RefSeq" id="WP_184021126.1">
    <property type="nucleotide sequence ID" value="NZ_JACHFD010000024.1"/>
</dbReference>
<organism evidence="2 3">
    <name type="scientific">Haloferula luteola</name>
    <dbReference type="NCBI Taxonomy" id="595692"/>
    <lineage>
        <taxon>Bacteria</taxon>
        <taxon>Pseudomonadati</taxon>
        <taxon>Verrucomicrobiota</taxon>
        <taxon>Verrucomicrobiia</taxon>
        <taxon>Verrucomicrobiales</taxon>
        <taxon>Verrucomicrobiaceae</taxon>
        <taxon>Haloferula</taxon>
    </lineage>
</organism>
<protein>
    <submittedName>
        <fullName evidence="2">Uncharacterized protein</fullName>
    </submittedName>
</protein>
<name>A0A840V6P0_9BACT</name>
<keyword evidence="1" id="KW-0812">Transmembrane</keyword>
<evidence type="ECO:0000256" key="1">
    <source>
        <dbReference type="SAM" id="Phobius"/>
    </source>
</evidence>
<proteinExistence type="predicted"/>
<dbReference type="EMBL" id="JACHFD010000024">
    <property type="protein sequence ID" value="MBB5353333.1"/>
    <property type="molecule type" value="Genomic_DNA"/>
</dbReference>
<keyword evidence="1" id="KW-0472">Membrane</keyword>
<keyword evidence="1" id="KW-1133">Transmembrane helix</keyword>
<dbReference type="Proteomes" id="UP000557717">
    <property type="component" value="Unassembled WGS sequence"/>
</dbReference>